<reference evidence="2 3" key="1">
    <citation type="submission" date="2015-08" db="EMBL/GenBank/DDBJ databases">
        <title>Antibacterial properties of a collection of Vibrionaceae strains.</title>
        <authorList>
            <person name="Giubergia S."/>
        </authorList>
    </citation>
    <scope>NUCLEOTIDE SEQUENCE [LARGE SCALE GENOMIC DNA]</scope>
    <source>
        <strain evidence="2 3">S0821</strain>
    </source>
</reference>
<dbReference type="InParanoid" id="A0A0Q2M6S9"/>
<dbReference type="Pfam" id="PF05707">
    <property type="entry name" value="Zot"/>
    <property type="match status" value="1"/>
</dbReference>
<proteinExistence type="predicted"/>
<dbReference type="RefSeq" id="WP_055467242.1">
    <property type="nucleotide sequence ID" value="NZ_LKHS01000035.1"/>
</dbReference>
<sequence length="375" mass="42876">MSIALIKGRPGAGKSYECVVHHILPSIKDGRKVVTNIPLNVDHFAFIYGEHVRDLLEVVPFDFDGGHRYLSDPEDYKKYQDWKNDKGQGCLFVLDECHLIFPLSGRGKSQSDLAEKQIEFFSGHRHWGFDFIFLTQSDRKINRLLREDIEICIEVRKNRAMGDKSYRRYVFYYGDGKKGGLIEQGSREYEDKFFPFYKSHTKSEGEVTEANIKDMKKWHQHWVIRIPLVLIVVGVIFSVKNISNAFGDKPKSEPVEVVQQSAKPVRNAPAKPSFKGLPFGEFEIFIEGYSDSSYVDKNGIYHVQKQVYFSASNSTKFSVDLKLDDFYLAGYQVSVYGPCMVRLTYESATKLVYCRGKEPSQGSDTSSSVKDLVSL</sequence>
<dbReference type="InterPro" id="IPR027417">
    <property type="entry name" value="P-loop_NTPase"/>
</dbReference>
<accession>A0A0Q2M6S9</accession>
<dbReference type="InterPro" id="IPR008900">
    <property type="entry name" value="Zot_N"/>
</dbReference>
<dbReference type="Proteomes" id="UP000051221">
    <property type="component" value="Unassembled WGS sequence"/>
</dbReference>
<organism evidence="2 3">
    <name type="scientific">Vibrio furnissii</name>
    <dbReference type="NCBI Taxonomy" id="29494"/>
    <lineage>
        <taxon>Bacteria</taxon>
        <taxon>Pseudomonadati</taxon>
        <taxon>Pseudomonadota</taxon>
        <taxon>Gammaproteobacteria</taxon>
        <taxon>Vibrionales</taxon>
        <taxon>Vibrionaceae</taxon>
        <taxon>Vibrio</taxon>
    </lineage>
</organism>
<protein>
    <recommendedName>
        <fullName evidence="1">Zona occludens toxin N-terminal domain-containing protein</fullName>
    </recommendedName>
</protein>
<dbReference type="AlphaFoldDB" id="A0A0Q2M6S9"/>
<dbReference type="EMBL" id="LKHS01000035">
    <property type="protein sequence ID" value="KQH83602.1"/>
    <property type="molecule type" value="Genomic_DNA"/>
</dbReference>
<name>A0A0Q2M6S9_VIBFU</name>
<comment type="caution">
    <text evidence="2">The sequence shown here is derived from an EMBL/GenBank/DDBJ whole genome shotgun (WGS) entry which is preliminary data.</text>
</comment>
<evidence type="ECO:0000313" key="3">
    <source>
        <dbReference type="Proteomes" id="UP000051221"/>
    </source>
</evidence>
<evidence type="ECO:0000259" key="1">
    <source>
        <dbReference type="Pfam" id="PF05707"/>
    </source>
</evidence>
<dbReference type="Gene3D" id="3.40.50.300">
    <property type="entry name" value="P-loop containing nucleotide triphosphate hydrolases"/>
    <property type="match status" value="1"/>
</dbReference>
<feature type="domain" description="Zona occludens toxin N-terminal" evidence="1">
    <location>
        <begin position="2"/>
        <end position="202"/>
    </location>
</feature>
<gene>
    <name evidence="2" type="ORF">AMR76_22045</name>
</gene>
<evidence type="ECO:0000313" key="2">
    <source>
        <dbReference type="EMBL" id="KQH83602.1"/>
    </source>
</evidence>
<keyword evidence="3" id="KW-1185">Reference proteome</keyword>